<dbReference type="EMBL" id="MU004199">
    <property type="protein sequence ID" value="KAF2489295.1"/>
    <property type="molecule type" value="Genomic_DNA"/>
</dbReference>
<dbReference type="Proteomes" id="UP000799750">
    <property type="component" value="Unassembled WGS sequence"/>
</dbReference>
<feature type="region of interest" description="Disordered" evidence="1">
    <location>
        <begin position="227"/>
        <end position="288"/>
    </location>
</feature>
<keyword evidence="3" id="KW-1185">Reference proteome</keyword>
<organism evidence="2 3">
    <name type="scientific">Lophium mytilinum</name>
    <dbReference type="NCBI Taxonomy" id="390894"/>
    <lineage>
        <taxon>Eukaryota</taxon>
        <taxon>Fungi</taxon>
        <taxon>Dikarya</taxon>
        <taxon>Ascomycota</taxon>
        <taxon>Pezizomycotina</taxon>
        <taxon>Dothideomycetes</taxon>
        <taxon>Pleosporomycetidae</taxon>
        <taxon>Mytilinidiales</taxon>
        <taxon>Mytilinidiaceae</taxon>
        <taxon>Lophium</taxon>
    </lineage>
</organism>
<evidence type="ECO:0000313" key="2">
    <source>
        <dbReference type="EMBL" id="KAF2489295.1"/>
    </source>
</evidence>
<proteinExistence type="predicted"/>
<evidence type="ECO:0000256" key="1">
    <source>
        <dbReference type="SAM" id="MobiDB-lite"/>
    </source>
</evidence>
<dbReference type="AlphaFoldDB" id="A0A6A6QAB0"/>
<evidence type="ECO:0000313" key="3">
    <source>
        <dbReference type="Proteomes" id="UP000799750"/>
    </source>
</evidence>
<sequence length="373" mass="41078">FFNPPPHTPALATGRPGRHHATGNDSFSTSKKRSRHDISDSYFPSSDLWDHSVGASIDRAGNAKSPPPLANEKYHLAGGSETPQVLANFQREIDDYHNLGGQRRGYWDTAPADMDGQSVSQSTLRNLITMVGGVAGKLVQYCVVPFRGFHAGGGQGYDIQEGLAGSNVWEKLSLNTPDLKTFSDASTLPGRFPAENYGDLSIAPVDESRPRTIKRLCTDDREWVMVQDSGDADSRASSPRLSERRLPALSTPISPSQIPRPVSRASMAHGSSERPSRIPLSRRTSSARVSLVSNTGSPAFRKYSRQSYGSPAMFQVQQTSPLPAESQRLINKVKRDEMEEEMRLRKMSAQTKLMLRQAKEALGSKFEIEDFDD</sequence>
<accession>A0A6A6QAB0</accession>
<gene>
    <name evidence="2" type="ORF">BU16DRAFT_435375</name>
</gene>
<reference evidence="2" key="1">
    <citation type="journal article" date="2020" name="Stud. Mycol.">
        <title>101 Dothideomycetes genomes: a test case for predicting lifestyles and emergence of pathogens.</title>
        <authorList>
            <person name="Haridas S."/>
            <person name="Albert R."/>
            <person name="Binder M."/>
            <person name="Bloem J."/>
            <person name="Labutti K."/>
            <person name="Salamov A."/>
            <person name="Andreopoulos B."/>
            <person name="Baker S."/>
            <person name="Barry K."/>
            <person name="Bills G."/>
            <person name="Bluhm B."/>
            <person name="Cannon C."/>
            <person name="Castanera R."/>
            <person name="Culley D."/>
            <person name="Daum C."/>
            <person name="Ezra D."/>
            <person name="Gonzalez J."/>
            <person name="Henrissat B."/>
            <person name="Kuo A."/>
            <person name="Liang C."/>
            <person name="Lipzen A."/>
            <person name="Lutzoni F."/>
            <person name="Magnuson J."/>
            <person name="Mondo S."/>
            <person name="Nolan M."/>
            <person name="Ohm R."/>
            <person name="Pangilinan J."/>
            <person name="Park H.-J."/>
            <person name="Ramirez L."/>
            <person name="Alfaro M."/>
            <person name="Sun H."/>
            <person name="Tritt A."/>
            <person name="Yoshinaga Y."/>
            <person name="Zwiers L.-H."/>
            <person name="Turgeon B."/>
            <person name="Goodwin S."/>
            <person name="Spatafora J."/>
            <person name="Crous P."/>
            <person name="Grigoriev I."/>
        </authorList>
    </citation>
    <scope>NUCLEOTIDE SEQUENCE</scope>
    <source>
        <strain evidence="2">CBS 269.34</strain>
    </source>
</reference>
<feature type="region of interest" description="Disordered" evidence="1">
    <location>
        <begin position="1"/>
        <end position="40"/>
    </location>
</feature>
<protein>
    <submittedName>
        <fullName evidence="2">Uncharacterized protein</fullName>
    </submittedName>
</protein>
<feature type="non-terminal residue" evidence="2">
    <location>
        <position position="373"/>
    </location>
</feature>
<feature type="non-terminal residue" evidence="2">
    <location>
        <position position="1"/>
    </location>
</feature>
<dbReference type="OrthoDB" id="5138418at2759"/>
<name>A0A6A6QAB0_9PEZI</name>